<name>A0A6M3KEP4_9ZZZZ</name>
<reference evidence="1" key="1">
    <citation type="submission" date="2020-03" db="EMBL/GenBank/DDBJ databases">
        <title>The deep terrestrial virosphere.</title>
        <authorList>
            <person name="Holmfeldt K."/>
            <person name="Nilsson E."/>
            <person name="Simone D."/>
            <person name="Lopez-Fernandez M."/>
            <person name="Wu X."/>
            <person name="de Brujin I."/>
            <person name="Lundin D."/>
            <person name="Andersson A."/>
            <person name="Bertilsson S."/>
            <person name="Dopson M."/>
        </authorList>
    </citation>
    <scope>NUCLEOTIDE SEQUENCE</scope>
    <source>
        <strain evidence="1">MM415A00745</strain>
    </source>
</reference>
<organism evidence="1">
    <name type="scientific">viral metagenome</name>
    <dbReference type="NCBI Taxonomy" id="1070528"/>
    <lineage>
        <taxon>unclassified sequences</taxon>
        <taxon>metagenomes</taxon>
        <taxon>organismal metagenomes</taxon>
    </lineage>
</organism>
<dbReference type="AlphaFoldDB" id="A0A6M3KEP4"/>
<accession>A0A6M3KEP4</accession>
<sequence length="251" mass="28585">MIFSDLKTQSQNMLNDVNIFLPSDELETVLNEAQRLVCLLTFCFEKYKSSADWGGVISAYQPIFPVPSDCIAPLFVYDSDNEQRIYPAKLSQFELSGSSWESDTGANYQNYCLFDPTYNTPSTNGSETGCFRNNTMLVYPLVNTTSMQINMLYAASSPTMDSDDDVLSIPPGYDSCLLDYLMFYAWTKRKSQMAMQEGLTKLQNFFATVNMLGEMMKSKYPSGRDFEPAPVELIVERFNLTYQSEQQQKQQ</sequence>
<dbReference type="Pfam" id="PF24175">
    <property type="entry name" value="SU10_adaptor"/>
    <property type="match status" value="1"/>
</dbReference>
<proteinExistence type="predicted"/>
<dbReference type="EMBL" id="MT142417">
    <property type="protein sequence ID" value="QJA80322.1"/>
    <property type="molecule type" value="Genomic_DNA"/>
</dbReference>
<protein>
    <submittedName>
        <fullName evidence="1">Uncharacterized protein</fullName>
    </submittedName>
</protein>
<dbReference type="InterPro" id="IPR056209">
    <property type="entry name" value="SU10_adaptor"/>
</dbReference>
<gene>
    <name evidence="1" type="ORF">MM415A00745_0001</name>
</gene>
<evidence type="ECO:0000313" key="1">
    <source>
        <dbReference type="EMBL" id="QJA80322.1"/>
    </source>
</evidence>